<name>A0A5B7EHU9_PORTR</name>
<dbReference type="Gene3D" id="3.40.50.300">
    <property type="entry name" value="P-loop containing nucleotide triphosphate hydrolases"/>
    <property type="match status" value="1"/>
</dbReference>
<dbReference type="GO" id="GO:0016226">
    <property type="term" value="P:iron-sulfur cluster assembly"/>
    <property type="evidence" value="ECO:0007669"/>
    <property type="project" value="InterPro"/>
</dbReference>
<dbReference type="GO" id="GO:0051539">
    <property type="term" value="F:4 iron, 4 sulfur cluster binding"/>
    <property type="evidence" value="ECO:0007669"/>
    <property type="project" value="UniProtKB-KW"/>
</dbReference>
<dbReference type="GO" id="GO:0005829">
    <property type="term" value="C:cytosol"/>
    <property type="evidence" value="ECO:0007669"/>
    <property type="project" value="TreeGrafter"/>
</dbReference>
<accession>A0A5B7EHU9</accession>
<organism evidence="7 8">
    <name type="scientific">Portunus trituberculatus</name>
    <name type="common">Swimming crab</name>
    <name type="synonym">Neptunus trituberculatus</name>
    <dbReference type="NCBI Taxonomy" id="210409"/>
    <lineage>
        <taxon>Eukaryota</taxon>
        <taxon>Metazoa</taxon>
        <taxon>Ecdysozoa</taxon>
        <taxon>Arthropoda</taxon>
        <taxon>Crustacea</taxon>
        <taxon>Multicrustacea</taxon>
        <taxon>Malacostraca</taxon>
        <taxon>Eumalacostraca</taxon>
        <taxon>Eucarida</taxon>
        <taxon>Decapoda</taxon>
        <taxon>Pleocyemata</taxon>
        <taxon>Brachyura</taxon>
        <taxon>Eubrachyura</taxon>
        <taxon>Portunoidea</taxon>
        <taxon>Portunidae</taxon>
        <taxon>Portuninae</taxon>
        <taxon>Portunus</taxon>
    </lineage>
</organism>
<dbReference type="InterPro" id="IPR019591">
    <property type="entry name" value="Mrp/NBP35_ATP-bd"/>
</dbReference>
<dbReference type="Pfam" id="PF10609">
    <property type="entry name" value="ParA"/>
    <property type="match status" value="2"/>
</dbReference>
<sequence>MGAVLITTPQMVAVDDVTRELTFCRRTRISILGIIENMSGFVCPTCSECSQHRGFAVSSGMSSRHPMMAVSGRKDLECSNILASGGGEQLAEKAKVTFLGRIPIDPTLSRCTEEGLNYIDKFSNSPISQMYHSIITKLIRQTDEEMEVVSKVPSERLKVPSRLANCLLGVKDSTLRNEECTGVSTIGMMSSLYSFTGVFKMDLL</sequence>
<keyword evidence="1" id="KW-0004">4Fe-4S</keyword>
<comment type="caution">
    <text evidence="7">The sequence shown here is derived from an EMBL/GenBank/DDBJ whole genome shotgun (WGS) entry which is preliminary data.</text>
</comment>
<dbReference type="PANTHER" id="PTHR23264:SF19">
    <property type="entry name" value="CYTOSOLIC FE-S CLUSTER ASSEMBLY FACTOR NUBP2"/>
    <property type="match status" value="1"/>
</dbReference>
<evidence type="ECO:0000256" key="4">
    <source>
        <dbReference type="ARBA" id="ARBA00022840"/>
    </source>
</evidence>
<keyword evidence="2" id="KW-0479">Metal-binding</keyword>
<dbReference type="OrthoDB" id="1741334at2759"/>
<keyword evidence="6" id="KW-0411">Iron-sulfur</keyword>
<dbReference type="Proteomes" id="UP000324222">
    <property type="component" value="Unassembled WGS sequence"/>
</dbReference>
<evidence type="ECO:0000256" key="5">
    <source>
        <dbReference type="ARBA" id="ARBA00023004"/>
    </source>
</evidence>
<dbReference type="PANTHER" id="PTHR23264">
    <property type="entry name" value="NUCLEOTIDE-BINDING PROTEIN NBP35 YEAST -RELATED"/>
    <property type="match status" value="1"/>
</dbReference>
<evidence type="ECO:0000256" key="3">
    <source>
        <dbReference type="ARBA" id="ARBA00022741"/>
    </source>
</evidence>
<protein>
    <submittedName>
        <fullName evidence="7">Cytosolic Fe-S cluster assembly factor NUBP2</fullName>
    </submittedName>
</protein>
<evidence type="ECO:0000256" key="6">
    <source>
        <dbReference type="ARBA" id="ARBA00023014"/>
    </source>
</evidence>
<dbReference type="SUPFAM" id="SSF52540">
    <property type="entry name" value="P-loop containing nucleoside triphosphate hydrolases"/>
    <property type="match status" value="1"/>
</dbReference>
<dbReference type="GO" id="GO:0046872">
    <property type="term" value="F:metal ion binding"/>
    <property type="evidence" value="ECO:0007669"/>
    <property type="project" value="UniProtKB-KW"/>
</dbReference>
<evidence type="ECO:0000313" key="8">
    <source>
        <dbReference type="Proteomes" id="UP000324222"/>
    </source>
</evidence>
<dbReference type="EMBL" id="VSRR010002970">
    <property type="protein sequence ID" value="MPC34050.1"/>
    <property type="molecule type" value="Genomic_DNA"/>
</dbReference>
<dbReference type="AlphaFoldDB" id="A0A5B7EHU9"/>
<reference evidence="7 8" key="1">
    <citation type="submission" date="2019-05" db="EMBL/GenBank/DDBJ databases">
        <title>Another draft genome of Portunus trituberculatus and its Hox gene families provides insights of decapod evolution.</title>
        <authorList>
            <person name="Jeong J.-H."/>
            <person name="Song I."/>
            <person name="Kim S."/>
            <person name="Choi T."/>
            <person name="Kim D."/>
            <person name="Ryu S."/>
            <person name="Kim W."/>
        </authorList>
    </citation>
    <scope>NUCLEOTIDE SEQUENCE [LARGE SCALE GENOMIC DNA]</scope>
    <source>
        <tissue evidence="7">Muscle</tissue>
    </source>
</reference>
<keyword evidence="5" id="KW-0408">Iron</keyword>
<keyword evidence="8" id="KW-1185">Reference proteome</keyword>
<gene>
    <name evidence="7" type="ORF">E2C01_027423</name>
</gene>
<dbReference type="InterPro" id="IPR027417">
    <property type="entry name" value="P-loop_NTPase"/>
</dbReference>
<evidence type="ECO:0000313" key="7">
    <source>
        <dbReference type="EMBL" id="MPC34050.1"/>
    </source>
</evidence>
<evidence type="ECO:0000256" key="1">
    <source>
        <dbReference type="ARBA" id="ARBA00022485"/>
    </source>
</evidence>
<proteinExistence type="predicted"/>
<dbReference type="GO" id="GO:0140663">
    <property type="term" value="F:ATP-dependent FeS chaperone activity"/>
    <property type="evidence" value="ECO:0007669"/>
    <property type="project" value="InterPro"/>
</dbReference>
<keyword evidence="4" id="KW-0067">ATP-binding</keyword>
<keyword evidence="3" id="KW-0547">Nucleotide-binding</keyword>
<dbReference type="InterPro" id="IPR033756">
    <property type="entry name" value="YlxH/NBP35"/>
</dbReference>
<dbReference type="GO" id="GO:0005524">
    <property type="term" value="F:ATP binding"/>
    <property type="evidence" value="ECO:0007669"/>
    <property type="project" value="UniProtKB-KW"/>
</dbReference>
<evidence type="ECO:0000256" key="2">
    <source>
        <dbReference type="ARBA" id="ARBA00022723"/>
    </source>
</evidence>